<dbReference type="Gene3D" id="3.40.50.20">
    <property type="match status" value="1"/>
</dbReference>
<evidence type="ECO:0000256" key="1">
    <source>
        <dbReference type="ARBA" id="ARBA00022723"/>
    </source>
</evidence>
<dbReference type="Gene3D" id="3.30.470.20">
    <property type="entry name" value="ATP-grasp fold, B domain"/>
    <property type="match status" value="1"/>
</dbReference>
<organism evidence="6 7">
    <name type="scientific">Actinocrispum wychmicini</name>
    <dbReference type="NCBI Taxonomy" id="1213861"/>
    <lineage>
        <taxon>Bacteria</taxon>
        <taxon>Bacillati</taxon>
        <taxon>Actinomycetota</taxon>
        <taxon>Actinomycetes</taxon>
        <taxon>Pseudonocardiales</taxon>
        <taxon>Pseudonocardiaceae</taxon>
        <taxon>Actinocrispum</taxon>
    </lineage>
</organism>
<keyword evidence="1" id="KW-0479">Metal-binding</keyword>
<evidence type="ECO:0000256" key="4">
    <source>
        <dbReference type="PROSITE-ProRule" id="PRU00409"/>
    </source>
</evidence>
<accession>A0A4R2JN42</accession>
<evidence type="ECO:0000313" key="7">
    <source>
        <dbReference type="Proteomes" id="UP000295680"/>
    </source>
</evidence>
<dbReference type="InterPro" id="IPR016185">
    <property type="entry name" value="PreATP-grasp_dom_sf"/>
</dbReference>
<evidence type="ECO:0000259" key="5">
    <source>
        <dbReference type="PROSITE" id="PS50975"/>
    </source>
</evidence>
<dbReference type="Pfam" id="PF08443">
    <property type="entry name" value="RimK"/>
    <property type="match status" value="1"/>
</dbReference>
<dbReference type="Pfam" id="PF22626">
    <property type="entry name" value="LysX_preATP_grasp"/>
    <property type="match status" value="1"/>
</dbReference>
<dbReference type="NCBIfam" id="TIGR00768">
    <property type="entry name" value="rimK_fam"/>
    <property type="match status" value="1"/>
</dbReference>
<dbReference type="InterPro" id="IPR054562">
    <property type="entry name" value="LysX/ArgX_preATP_grasp"/>
</dbReference>
<dbReference type="SUPFAM" id="SSF56059">
    <property type="entry name" value="Glutathione synthetase ATP-binding domain-like"/>
    <property type="match status" value="1"/>
</dbReference>
<evidence type="ECO:0000256" key="3">
    <source>
        <dbReference type="ARBA" id="ARBA00022840"/>
    </source>
</evidence>
<dbReference type="GO" id="GO:0009432">
    <property type="term" value="P:SOS response"/>
    <property type="evidence" value="ECO:0007669"/>
    <property type="project" value="TreeGrafter"/>
</dbReference>
<dbReference type="SUPFAM" id="SSF52440">
    <property type="entry name" value="PreATP-grasp domain"/>
    <property type="match status" value="1"/>
</dbReference>
<dbReference type="GO" id="GO:0018169">
    <property type="term" value="F:ribosomal S6-glutamic acid ligase activity"/>
    <property type="evidence" value="ECO:0007669"/>
    <property type="project" value="TreeGrafter"/>
</dbReference>
<dbReference type="OrthoDB" id="9803907at2"/>
<name>A0A4R2JN42_9PSEU</name>
<proteinExistence type="predicted"/>
<evidence type="ECO:0000256" key="2">
    <source>
        <dbReference type="ARBA" id="ARBA00022741"/>
    </source>
</evidence>
<dbReference type="GO" id="GO:0046872">
    <property type="term" value="F:metal ion binding"/>
    <property type="evidence" value="ECO:0007669"/>
    <property type="project" value="UniProtKB-KW"/>
</dbReference>
<sequence>MTRLIVLASRLRADELRIFETLERRGVRFTHVDPRRFWGFPDRTDNTGTLVLNREISFTRALYAARTLEAHGMAVVNTAAATELCGDKWRTTLALTEAGLPVPPTALALTPESALDALDEIGYPAVVKPLVGSWGRLVSAVPDRAVAETVLEYVAALPGPQSHVVYAQKMVAKPGRDIRVAVLGGEAVGAGYRRADHWRTNVSRGAATEYCELTAELSKLAVAAAGAVQADIAGVDVIEDTDGGLLILEVNHGLEFSGLQHALGDRVDVAGQLVDYLLARADG</sequence>
<reference evidence="6 7" key="1">
    <citation type="submission" date="2019-03" db="EMBL/GenBank/DDBJ databases">
        <title>Genomic Encyclopedia of Type Strains, Phase IV (KMG-IV): sequencing the most valuable type-strain genomes for metagenomic binning, comparative biology and taxonomic classification.</title>
        <authorList>
            <person name="Goeker M."/>
        </authorList>
    </citation>
    <scope>NUCLEOTIDE SEQUENCE [LARGE SCALE GENOMIC DNA]</scope>
    <source>
        <strain evidence="6 7">DSM 45934</strain>
    </source>
</reference>
<dbReference type="InterPro" id="IPR011761">
    <property type="entry name" value="ATP-grasp"/>
</dbReference>
<dbReference type="PANTHER" id="PTHR21621">
    <property type="entry name" value="RIBOSOMAL PROTEIN S6 MODIFICATION PROTEIN"/>
    <property type="match status" value="1"/>
</dbReference>
<dbReference type="Proteomes" id="UP000295680">
    <property type="component" value="Unassembled WGS sequence"/>
</dbReference>
<dbReference type="InterPro" id="IPR013651">
    <property type="entry name" value="ATP-grasp_RimK-type"/>
</dbReference>
<dbReference type="GO" id="GO:0005737">
    <property type="term" value="C:cytoplasm"/>
    <property type="evidence" value="ECO:0007669"/>
    <property type="project" value="TreeGrafter"/>
</dbReference>
<keyword evidence="7" id="KW-1185">Reference proteome</keyword>
<keyword evidence="3 4" id="KW-0067">ATP-binding</keyword>
<comment type="caution">
    <text evidence="6">The sequence shown here is derived from an EMBL/GenBank/DDBJ whole genome shotgun (WGS) entry which is preliminary data.</text>
</comment>
<protein>
    <submittedName>
        <fullName evidence="6">[lysine-biosynthesis-protein LysW]--L-2-aminoadipate ligase</fullName>
    </submittedName>
</protein>
<evidence type="ECO:0000313" key="6">
    <source>
        <dbReference type="EMBL" id="TCO55595.1"/>
    </source>
</evidence>
<dbReference type="PANTHER" id="PTHR21621:SF0">
    <property type="entry name" value="BETA-CITRYLGLUTAMATE SYNTHASE B-RELATED"/>
    <property type="match status" value="1"/>
</dbReference>
<dbReference type="PROSITE" id="PS50975">
    <property type="entry name" value="ATP_GRASP"/>
    <property type="match status" value="1"/>
</dbReference>
<dbReference type="Gene3D" id="3.30.1490.20">
    <property type="entry name" value="ATP-grasp fold, A domain"/>
    <property type="match status" value="1"/>
</dbReference>
<gene>
    <name evidence="6" type="ORF">EV192_10716</name>
</gene>
<dbReference type="RefSeq" id="WP_132121582.1">
    <property type="nucleotide sequence ID" value="NZ_SLWS01000007.1"/>
</dbReference>
<feature type="domain" description="ATP-grasp" evidence="5">
    <location>
        <begin position="92"/>
        <end position="278"/>
    </location>
</feature>
<dbReference type="InterPro" id="IPR013815">
    <property type="entry name" value="ATP_grasp_subdomain_1"/>
</dbReference>
<keyword evidence="2 4" id="KW-0547">Nucleotide-binding</keyword>
<dbReference type="EMBL" id="SLWS01000007">
    <property type="protein sequence ID" value="TCO55595.1"/>
    <property type="molecule type" value="Genomic_DNA"/>
</dbReference>
<dbReference type="InterPro" id="IPR004666">
    <property type="entry name" value="Rp_bS6_RimK/Lys_biosynth_LsyX"/>
</dbReference>
<keyword evidence="6" id="KW-0436">Ligase</keyword>
<dbReference type="GO" id="GO:0005524">
    <property type="term" value="F:ATP binding"/>
    <property type="evidence" value="ECO:0007669"/>
    <property type="project" value="UniProtKB-UniRule"/>
</dbReference>
<dbReference type="AlphaFoldDB" id="A0A4R2JN42"/>